<keyword evidence="3" id="KW-1185">Reference proteome</keyword>
<evidence type="ECO:0000313" key="2">
    <source>
        <dbReference type="EMBL" id="MCT7969848.1"/>
    </source>
</evidence>
<sequence length="57" mass="6379">MSRFQTRRSATGNQAHSPGESSAGETQELIRFPWGRVIVTGKVGIRWEWSSANNCQD</sequence>
<dbReference type="RefSeq" id="WP_368009293.1">
    <property type="nucleotide sequence ID" value="NZ_JAMXFF010000062.1"/>
</dbReference>
<name>A0ABT2MYL0_9CYAN</name>
<proteinExistence type="predicted"/>
<protein>
    <submittedName>
        <fullName evidence="2">Uncharacterized protein</fullName>
    </submittedName>
</protein>
<reference evidence="2 3" key="1">
    <citation type="journal article" date="2022" name="Front. Microbiol.">
        <title>High genomic differentiation and limited gene flow indicate recent cryptic speciation within the genus Laspinema (cyanobacteria).</title>
        <authorList>
            <person name="Stanojkovic A."/>
            <person name="Skoupy S."/>
            <person name="Skaloud P."/>
            <person name="Dvorak P."/>
        </authorList>
    </citation>
    <scope>NUCLEOTIDE SEQUENCE [LARGE SCALE GENOMIC DNA]</scope>
    <source>
        <strain evidence="2 3">D2a</strain>
    </source>
</reference>
<evidence type="ECO:0000256" key="1">
    <source>
        <dbReference type="SAM" id="MobiDB-lite"/>
    </source>
</evidence>
<dbReference type="Proteomes" id="UP001525890">
    <property type="component" value="Unassembled WGS sequence"/>
</dbReference>
<evidence type="ECO:0000313" key="3">
    <source>
        <dbReference type="Proteomes" id="UP001525890"/>
    </source>
</evidence>
<gene>
    <name evidence="2" type="ORF">NG799_26385</name>
</gene>
<dbReference type="EMBL" id="JAMXFF010000062">
    <property type="protein sequence ID" value="MCT7969848.1"/>
    <property type="molecule type" value="Genomic_DNA"/>
</dbReference>
<accession>A0ABT2MYL0</accession>
<feature type="compositionally biased region" description="Polar residues" evidence="1">
    <location>
        <begin position="7"/>
        <end position="25"/>
    </location>
</feature>
<comment type="caution">
    <text evidence="2">The sequence shown here is derived from an EMBL/GenBank/DDBJ whole genome shotgun (WGS) entry which is preliminary data.</text>
</comment>
<feature type="region of interest" description="Disordered" evidence="1">
    <location>
        <begin position="1"/>
        <end position="28"/>
    </location>
</feature>
<organism evidence="2 3">
    <name type="scientific">Laspinema palackyanum D2a</name>
    <dbReference type="NCBI Taxonomy" id="2953684"/>
    <lineage>
        <taxon>Bacteria</taxon>
        <taxon>Bacillati</taxon>
        <taxon>Cyanobacteriota</taxon>
        <taxon>Cyanophyceae</taxon>
        <taxon>Oscillatoriophycideae</taxon>
        <taxon>Oscillatoriales</taxon>
        <taxon>Laspinemataceae</taxon>
        <taxon>Laspinema</taxon>
        <taxon>Laspinema palackyanum</taxon>
    </lineage>
</organism>